<sequence length="210" mass="21785">MRGRGYGQRPARGAGNCAGNPPPGRTRKITAHKSRTREAAVPTGPPPARSRHIAMGPACRAAAVRGRATDQGGAEDVEAAAGGGAGGLRDVPQRDRHGQRRQRHVEQEPPAPAGPGHQPAAEQAQAGRRDQVGVDGPLEAARPVSRSRPMRGGATLTTVESSIAMAEPRTVVNSSHLPWGEAGRASGMPQVYGGPGGRDSRRARRGVPLT</sequence>
<evidence type="ECO:0000313" key="3">
    <source>
        <dbReference type="Proteomes" id="UP000646738"/>
    </source>
</evidence>
<dbReference type="EMBL" id="BNEA01000015">
    <property type="protein sequence ID" value="GHI56344.1"/>
    <property type="molecule type" value="Genomic_DNA"/>
</dbReference>
<evidence type="ECO:0000256" key="1">
    <source>
        <dbReference type="SAM" id="MobiDB-lite"/>
    </source>
</evidence>
<protein>
    <submittedName>
        <fullName evidence="2">Uncharacterized protein</fullName>
    </submittedName>
</protein>
<name>A0ABQ3RKF7_STRRR</name>
<reference evidence="3" key="1">
    <citation type="submission" date="2023-07" db="EMBL/GenBank/DDBJ databases">
        <title>Whole genome shotgun sequence of Streptomyces achromogenes subsp. rubradiris NBRC 14000.</title>
        <authorList>
            <person name="Komaki H."/>
            <person name="Tamura T."/>
        </authorList>
    </citation>
    <scope>NUCLEOTIDE SEQUENCE [LARGE SCALE GENOMIC DNA]</scope>
    <source>
        <strain evidence="3">NBRC 14000</strain>
    </source>
</reference>
<accession>A0ABQ3RKF7</accession>
<feature type="compositionally biased region" description="Basic residues" evidence="1">
    <location>
        <begin position="201"/>
        <end position="210"/>
    </location>
</feature>
<feature type="compositionally biased region" description="Low complexity" evidence="1">
    <location>
        <begin position="114"/>
        <end position="126"/>
    </location>
</feature>
<feature type="compositionally biased region" description="Low complexity" evidence="1">
    <location>
        <begin position="9"/>
        <end position="19"/>
    </location>
</feature>
<organism evidence="2 3">
    <name type="scientific">Streptomyces rubradiris</name>
    <name type="common">Streptomyces achromogenes subsp. rubradiris</name>
    <dbReference type="NCBI Taxonomy" id="285531"/>
    <lineage>
        <taxon>Bacteria</taxon>
        <taxon>Bacillati</taxon>
        <taxon>Actinomycetota</taxon>
        <taxon>Actinomycetes</taxon>
        <taxon>Kitasatosporales</taxon>
        <taxon>Streptomycetaceae</taxon>
        <taxon>Streptomyces</taxon>
    </lineage>
</organism>
<dbReference type="Proteomes" id="UP000646738">
    <property type="component" value="Unassembled WGS sequence"/>
</dbReference>
<proteinExistence type="predicted"/>
<feature type="region of interest" description="Disordered" evidence="1">
    <location>
        <begin position="1"/>
        <end position="210"/>
    </location>
</feature>
<feature type="compositionally biased region" description="Basic residues" evidence="1">
    <location>
        <begin position="25"/>
        <end position="35"/>
    </location>
</feature>
<keyword evidence="3" id="KW-1185">Reference proteome</keyword>
<evidence type="ECO:0000313" key="2">
    <source>
        <dbReference type="EMBL" id="GHI56344.1"/>
    </source>
</evidence>
<comment type="caution">
    <text evidence="2">The sequence shown here is derived from an EMBL/GenBank/DDBJ whole genome shotgun (WGS) entry which is preliminary data.</text>
</comment>
<gene>
    <name evidence="2" type="ORF">Srubr_61900</name>
</gene>